<protein>
    <recommendedName>
        <fullName evidence="3">Insecticide toxin TcdB middle/N-terminal domain-containing protein</fullName>
    </recommendedName>
</protein>
<dbReference type="SUPFAM" id="SSF69318">
    <property type="entry name" value="Integrin alpha N-terminal domain"/>
    <property type="match status" value="1"/>
</dbReference>
<dbReference type="AlphaFoldDB" id="X0UYE2"/>
<name>X0UYE2_9ZZZZ</name>
<evidence type="ECO:0008006" key="3">
    <source>
        <dbReference type="Google" id="ProtNLM"/>
    </source>
</evidence>
<accession>X0UYE2</accession>
<evidence type="ECO:0000256" key="1">
    <source>
        <dbReference type="SAM" id="MobiDB-lite"/>
    </source>
</evidence>
<reference evidence="2" key="1">
    <citation type="journal article" date="2014" name="Front. Microbiol.">
        <title>High frequency of phylogenetically diverse reductive dehalogenase-homologous genes in deep subseafloor sedimentary metagenomes.</title>
        <authorList>
            <person name="Kawai M."/>
            <person name="Futagami T."/>
            <person name="Toyoda A."/>
            <person name="Takaki Y."/>
            <person name="Nishi S."/>
            <person name="Hori S."/>
            <person name="Arai W."/>
            <person name="Tsubouchi T."/>
            <person name="Morono Y."/>
            <person name="Uchiyama I."/>
            <person name="Ito T."/>
            <person name="Fujiyama A."/>
            <person name="Inagaki F."/>
            <person name="Takami H."/>
        </authorList>
    </citation>
    <scope>NUCLEOTIDE SEQUENCE</scope>
    <source>
        <strain evidence="2">Expedition CK06-06</strain>
    </source>
</reference>
<comment type="caution">
    <text evidence="2">The sequence shown here is derived from an EMBL/GenBank/DDBJ whole genome shotgun (WGS) entry which is preliminary data.</text>
</comment>
<sequence>RTYDQVAVRYDLSYTEGPFSKSLLSSVTQVADSASESAVHTFEYVNSVSDSAGVYTGFETRQEWNTGDDIPLPDLPFDTSLNVGALGASTSISAEGHIYVGFNPAAPSKTGSAGGSGQVSGGVTSALSEWLDINGDSLPDKVFVSLTGVKYRANLGEANGTTTFGPPEDVPGLVLLSSEANIGLQVAIEAHFGVTAAFGLGADVSVGALYFTDVNADGLPDFVAGPVVLYNHLNNGVPTFSLGSGSTPVPLPDTVRTPVSLPQLTD</sequence>
<feature type="region of interest" description="Disordered" evidence="1">
    <location>
        <begin position="243"/>
        <end position="266"/>
    </location>
</feature>
<feature type="non-terminal residue" evidence="2">
    <location>
        <position position="1"/>
    </location>
</feature>
<evidence type="ECO:0000313" key="2">
    <source>
        <dbReference type="EMBL" id="GAG10859.1"/>
    </source>
</evidence>
<organism evidence="2">
    <name type="scientific">marine sediment metagenome</name>
    <dbReference type="NCBI Taxonomy" id="412755"/>
    <lineage>
        <taxon>unclassified sequences</taxon>
        <taxon>metagenomes</taxon>
        <taxon>ecological metagenomes</taxon>
    </lineage>
</organism>
<dbReference type="EMBL" id="BARS01026016">
    <property type="protein sequence ID" value="GAG10859.1"/>
    <property type="molecule type" value="Genomic_DNA"/>
</dbReference>
<gene>
    <name evidence="2" type="ORF">S01H1_41048</name>
</gene>
<dbReference type="InterPro" id="IPR028994">
    <property type="entry name" value="Integrin_alpha_N"/>
</dbReference>
<proteinExistence type="predicted"/>
<feature type="non-terminal residue" evidence="2">
    <location>
        <position position="266"/>
    </location>
</feature>